<dbReference type="GO" id="GO:0098703">
    <property type="term" value="P:calcium ion import across plasma membrane"/>
    <property type="evidence" value="ECO:0007669"/>
    <property type="project" value="TreeGrafter"/>
</dbReference>
<keyword evidence="10" id="KW-0406">Ion transport</keyword>
<keyword evidence="8" id="KW-0851">Voltage-gated channel</keyword>
<organism evidence="19 20">
    <name type="scientific">Malassezia pachydermatis</name>
    <dbReference type="NCBI Taxonomy" id="77020"/>
    <lineage>
        <taxon>Eukaryota</taxon>
        <taxon>Fungi</taxon>
        <taxon>Dikarya</taxon>
        <taxon>Basidiomycota</taxon>
        <taxon>Ustilaginomycotina</taxon>
        <taxon>Malasseziomycetes</taxon>
        <taxon>Malasseziales</taxon>
        <taxon>Malasseziaceae</taxon>
        <taxon>Malassezia</taxon>
    </lineage>
</organism>
<feature type="region of interest" description="Disordered" evidence="16">
    <location>
        <begin position="2073"/>
        <end position="2109"/>
    </location>
</feature>
<dbReference type="Proteomes" id="UP000037751">
    <property type="component" value="Unassembled WGS sequence"/>
</dbReference>
<feature type="transmembrane region" description="Helical" evidence="17">
    <location>
        <begin position="462"/>
        <end position="482"/>
    </location>
</feature>
<reference evidence="19 20" key="1">
    <citation type="submission" date="2015-07" db="EMBL/GenBank/DDBJ databases">
        <title>Draft Genome Sequence of Malassezia furfur CBS1878 and Malassezia pachydermatis CBS1879.</title>
        <authorList>
            <person name="Triana S."/>
            <person name="Ohm R."/>
            <person name="Gonzalez A."/>
            <person name="DeCock H."/>
            <person name="Restrepo S."/>
            <person name="Celis A."/>
        </authorList>
    </citation>
    <scope>NUCLEOTIDE SEQUENCE [LARGE SCALE GENOMIC DNA]</scope>
    <source>
        <strain evidence="19 20">CBS 1879</strain>
    </source>
</reference>
<comment type="caution">
    <text evidence="19">The sequence shown here is derived from an EMBL/GenBank/DDBJ whole genome shotgun (WGS) entry which is preliminary data.</text>
</comment>
<feature type="transmembrane region" description="Helical" evidence="17">
    <location>
        <begin position="247"/>
        <end position="266"/>
    </location>
</feature>
<dbReference type="Gene3D" id="1.20.120.350">
    <property type="entry name" value="Voltage-gated potassium channels. Chain C"/>
    <property type="match status" value="4"/>
</dbReference>
<evidence type="ECO:0000256" key="16">
    <source>
        <dbReference type="SAM" id="MobiDB-lite"/>
    </source>
</evidence>
<feature type="transmembrane region" description="Helical" evidence="17">
    <location>
        <begin position="1174"/>
        <end position="1195"/>
    </location>
</feature>
<keyword evidence="6 17" id="KW-0812">Transmembrane</keyword>
<feature type="domain" description="Ion transport" evidence="18">
    <location>
        <begin position="1473"/>
        <end position="1719"/>
    </location>
</feature>
<feature type="transmembrane region" description="Helical" evidence="17">
    <location>
        <begin position="1394"/>
        <end position="1416"/>
    </location>
</feature>
<feature type="transmembrane region" description="Helical" evidence="17">
    <location>
        <begin position="1536"/>
        <end position="1557"/>
    </location>
</feature>
<keyword evidence="4" id="KW-0109">Calcium transport</keyword>
<dbReference type="STRING" id="77020.A0A0M8MVY4"/>
<feature type="transmembrane region" description="Helical" evidence="17">
    <location>
        <begin position="1138"/>
        <end position="1162"/>
    </location>
</feature>
<dbReference type="GO" id="GO:0008331">
    <property type="term" value="F:high voltage-gated calcium channel activity"/>
    <property type="evidence" value="ECO:0007669"/>
    <property type="project" value="TreeGrafter"/>
</dbReference>
<feature type="domain" description="Ion transport" evidence="18">
    <location>
        <begin position="377"/>
        <end position="634"/>
    </location>
</feature>
<comment type="similarity">
    <text evidence="14">Belongs to the calcium channel alpha-1 subunit (TC 1.A.1.11) family.</text>
</comment>
<feature type="compositionally biased region" description="Polar residues" evidence="16">
    <location>
        <begin position="1"/>
        <end position="14"/>
    </location>
</feature>
<evidence type="ECO:0000256" key="6">
    <source>
        <dbReference type="ARBA" id="ARBA00022692"/>
    </source>
</evidence>
<dbReference type="PANTHER" id="PTHR45628">
    <property type="entry name" value="VOLTAGE-DEPENDENT CALCIUM CHANNEL TYPE A SUBUNIT ALPHA-1"/>
    <property type="match status" value="1"/>
</dbReference>
<proteinExistence type="inferred from homology"/>
<keyword evidence="13" id="KW-0407">Ion channel</keyword>
<evidence type="ECO:0000256" key="13">
    <source>
        <dbReference type="ARBA" id="ARBA00023303"/>
    </source>
</evidence>
<feature type="transmembrane region" description="Helical" evidence="17">
    <location>
        <begin position="677"/>
        <end position="696"/>
    </location>
</feature>
<name>A0A0M8MVY4_9BASI</name>
<feature type="transmembrane region" description="Helical" evidence="17">
    <location>
        <begin position="1686"/>
        <end position="1706"/>
    </location>
</feature>
<feature type="transmembrane region" description="Helical" evidence="17">
    <location>
        <begin position="790"/>
        <end position="823"/>
    </location>
</feature>
<evidence type="ECO:0000256" key="10">
    <source>
        <dbReference type="ARBA" id="ARBA00023065"/>
    </source>
</evidence>
<sequence>MTPSEQTGRSSSLSAVEPPLWSRQDVEEEGEYSSAAPALDWASTRSSLLDETKSTEASMDDVFDTFHITPQRLEADDRRHANEPGSLWRQYLPMNEVDDRPQGEEVPPPDEENLAEEKESMPSLKEAFSQIKRATREMFERAVRRRNARRARFPDQIWLPMRENGAEAVGVNERMPVYASLRGKTLCYFGPDHPVRMYLARLLSSWWIEPTILAIIIMHLVVVTVMASRDVNYHPRSHRAMSEADEILLLVIFVLYTMEMMARVIVSGLLINPPPYDIASVKAGERPFTHEQSNTALRLWEMYDALCGAIYRFFRPYSKEAKEYAQIKLAKFQPTQGVGQARPEDFELIEPWWGTNRENAHWIQWIYYECIAVALHLSRTITGDPRQMAKRAYLRHSWNRVDTLAILCYWIALGLQISGVDRTPLHHIYIFRGLSVLRCSRLLGLWEGTETILRSLKRVSPLLLRVFFFIVFAMLLFAVIGIQSFKGSYLRQCVWIGDLNNEPQQNFTLSQLCGGSVDPNNQNNTIGYIGFQGSLQPHHDAKGYICPYGQLCMEQPMNPFNDVKSFDDVFHSLLQVSVVISLNGWSNTMYDMIDADYYTVIMFFIFGIIILNLWLANLFVAVISHSFASLSAQTARSAFAAEVMRERTNEQPEPLRKRRRRRRVVEWYRRTRRYTQYIWLALIIVSVAVQGSQASYEFPEQRAWRQRIERFLVIPFDLEIIIRWGFDWLDDGPGTFFRHKRNVLDMVIAIITTIIQIPVVRNSAWYPWLTFFQLLRFYRVIAAIPRMKSLLLRVVGSMSALFNMIAFLIMTIFLAALVTIQLFRGDVPPQDPDGNDAEFTWKQLFNGFLGVYQIFSSENWSSTLFNVVSGEKDWHQGVISAIFLVGWFIFANFILLQMFIAVINENFRVAEGDKYKRQMENYLRRTEVPTPSLLTRLMQRFSPFRVPHEQGTMPHRLEGPSTTDTMRYVDTSNLPMGEEKPLRSMFMQLVTPDQAGLVFGTLQRVLRLDKPQEHAELAALQTHALSQSKKTSTMNDIEELINEREGTNLLESNVRTMRVDLGLSNKDDENEFLDYYMNHASKDPRIRLAQMMAEHPSYDRSWFLFSNRNPIRRFCQSMTRCPHGERVFGRPMSKFRHYIFQTVVLGAIVASVVMAGIATPAYRKNFYAEHKVIYYSWFAIVEISLSAIFVAEFFVKTIADGFIFTPNAYLLNMWNLLDMFVLIFLLINVISELVVPGGVSHFTRAIKAFRALRLINLSSLMRDTFHAVIIAGAGHILDAAILALLYIIPYAVWGQNLFAGLLYACTDTSSSIVTKLDCHGEYSSSPLNWAFLAPRVWENPSEGSKYSFDDFKSALLILFEIVSLEGWIDVMTRAMSITGRDRQPDRDASQHNAVFFLIYNLIGAVSVLTLFVSVIIENFQRYSGAAFLTTEQRQWLDLKRQLQRQAASKRPQKPPSQPFKRWCFEAAIRKRGWWQRSMTLLYCIVLVLLMSQTNAETQGEDRGRSIAYSIIAVVFLFDIVIRCYGLGLHSFRRSYWNWYDIFVMAGTFATSISRAIYPSSSQVHAQLQKIFLTGVTLKLFQRSDALDLLFKTAVSSIPAIVALFLLWLTMFLVWGIMLVEVFGLTKWGPNETHAKNLGSLWRTLIFLSMTSTGEGWNSYMHDFAVQPPMCTPSSNYLETDCGSVSWAYFLFISWNIISMFIFLNMFTGTVVENFSYVYHLQGSTALSRDQMRLYKDTWSKFDPQGRGYIRQDQIVPFLAHLSGMFEVSLFPPDMRVHALMNVSRVHVPDMDEPSSPNSSRRHRLWPRSPRSPKTPRSAKVPPSPNSVSSRRSSGSTSAVEPSVADLGLLQGRTDLDVLPLSRVESGIDLEKLEAKLSRANWGELRMRRQRLNRMYQEAVLSDKGKGVSFSSMLFIIAYHKLCGSPTNMEVSEFIERRALMNKIDARIKLERVRGLLHSVYLRRRFLAARAGEPFTRVAVPSDDRGFPSITVERTATMHHPSTPSRHTRPVIHISTDINPFHMSDEEEGEGGSSHRGSMPSGEPVTPSRIYDHYTDTVDGVDVTSLHEVRLTPLSAQLSRSRTPVSSGSSDPPGVDTPTASPRYPSSLSDTWTQIMRRLSHDSRPDDDPHLL</sequence>
<feature type="transmembrane region" description="Helical" evidence="17">
    <location>
        <begin position="1354"/>
        <end position="1374"/>
    </location>
</feature>
<feature type="transmembrane region" description="Helical" evidence="17">
    <location>
        <begin position="878"/>
        <end position="903"/>
    </location>
</feature>
<dbReference type="InterPro" id="IPR027359">
    <property type="entry name" value="Volt_channel_dom_sf"/>
</dbReference>
<evidence type="ECO:0000256" key="1">
    <source>
        <dbReference type="ARBA" id="ARBA00004651"/>
    </source>
</evidence>
<evidence type="ECO:0000256" key="12">
    <source>
        <dbReference type="ARBA" id="ARBA00023180"/>
    </source>
</evidence>
<keyword evidence="2" id="KW-0813">Transport</keyword>
<gene>
    <name evidence="19" type="ORF">Malapachy_2288</name>
</gene>
<keyword evidence="20" id="KW-1185">Reference proteome</keyword>
<feature type="compositionally biased region" description="Low complexity" evidence="16">
    <location>
        <begin position="1814"/>
        <end position="1839"/>
    </location>
</feature>
<evidence type="ECO:0000256" key="8">
    <source>
        <dbReference type="ARBA" id="ARBA00022882"/>
    </source>
</evidence>
<dbReference type="GeneID" id="28728655"/>
<dbReference type="Gene3D" id="1.10.238.10">
    <property type="entry name" value="EF-hand"/>
    <property type="match status" value="1"/>
</dbReference>
<evidence type="ECO:0000256" key="9">
    <source>
        <dbReference type="ARBA" id="ARBA00022989"/>
    </source>
</evidence>
<feature type="transmembrane region" description="Helical" evidence="17">
    <location>
        <begin position="206"/>
        <end position="227"/>
    </location>
</feature>
<keyword evidence="9 17" id="KW-1133">Transmembrane helix</keyword>
<dbReference type="OrthoDB" id="416585at2759"/>
<feature type="domain" description="Ion transport" evidence="18">
    <location>
        <begin position="673"/>
        <end position="908"/>
    </location>
</feature>
<feature type="region of interest" description="Disordered" evidence="16">
    <location>
        <begin position="2019"/>
        <end position="2050"/>
    </location>
</feature>
<feature type="transmembrane region" description="Helical" evidence="17">
    <location>
        <begin position="1478"/>
        <end position="1494"/>
    </location>
</feature>
<evidence type="ECO:0000256" key="15">
    <source>
        <dbReference type="ARBA" id="ARBA00067459"/>
    </source>
</evidence>
<evidence type="ECO:0000256" key="5">
    <source>
        <dbReference type="ARBA" id="ARBA00022673"/>
    </source>
</evidence>
<feature type="transmembrane region" description="Helical" evidence="17">
    <location>
        <begin position="1506"/>
        <end position="1524"/>
    </location>
</feature>
<dbReference type="SUPFAM" id="SSF81324">
    <property type="entry name" value="Voltage-gated potassium channels"/>
    <property type="match status" value="4"/>
</dbReference>
<dbReference type="PANTHER" id="PTHR45628:SF7">
    <property type="entry name" value="VOLTAGE-DEPENDENT CALCIUM CHANNEL TYPE A SUBUNIT ALPHA-1"/>
    <property type="match status" value="1"/>
</dbReference>
<feature type="transmembrane region" description="Helical" evidence="17">
    <location>
        <begin position="1265"/>
        <end position="1288"/>
    </location>
</feature>
<evidence type="ECO:0000259" key="18">
    <source>
        <dbReference type="Pfam" id="PF00520"/>
    </source>
</evidence>
<feature type="transmembrane region" description="Helical" evidence="17">
    <location>
        <begin position="746"/>
        <end position="769"/>
    </location>
</feature>
<keyword evidence="5" id="KW-0107">Calcium channel</keyword>
<comment type="subcellular location">
    <subcellularLocation>
        <location evidence="1">Cell membrane</location>
        <topology evidence="1">Multi-pass membrane protein</topology>
    </subcellularLocation>
</comment>
<evidence type="ECO:0000256" key="4">
    <source>
        <dbReference type="ARBA" id="ARBA00022568"/>
    </source>
</evidence>
<dbReference type="EMBL" id="LGAV01000002">
    <property type="protein sequence ID" value="KOS15414.1"/>
    <property type="molecule type" value="Genomic_DNA"/>
</dbReference>
<accession>A0A0M8MVY4</accession>
<dbReference type="RefSeq" id="XP_017993046.1">
    <property type="nucleotide sequence ID" value="XM_018136780.1"/>
</dbReference>
<keyword evidence="11 17" id="KW-0472">Membrane</keyword>
<evidence type="ECO:0000256" key="3">
    <source>
        <dbReference type="ARBA" id="ARBA00022475"/>
    </source>
</evidence>
<evidence type="ECO:0000256" key="2">
    <source>
        <dbReference type="ARBA" id="ARBA00022448"/>
    </source>
</evidence>
<dbReference type="VEuPathDB" id="FungiDB:Malapachy_2288"/>
<feature type="region of interest" description="Disordered" evidence="16">
    <location>
        <begin position="1787"/>
        <end position="1841"/>
    </location>
</feature>
<feature type="transmembrane region" description="Helical" evidence="17">
    <location>
        <begin position="1592"/>
        <end position="1617"/>
    </location>
</feature>
<evidence type="ECO:0000313" key="20">
    <source>
        <dbReference type="Proteomes" id="UP000037751"/>
    </source>
</evidence>
<feature type="compositionally biased region" description="Low complexity" evidence="16">
    <location>
        <begin position="2078"/>
        <end position="2097"/>
    </location>
</feature>
<dbReference type="Pfam" id="PF00520">
    <property type="entry name" value="Ion_trans"/>
    <property type="match status" value="4"/>
</dbReference>
<keyword evidence="7" id="KW-0106">Calcium</keyword>
<dbReference type="InterPro" id="IPR050599">
    <property type="entry name" value="VDCC_alpha-1_subunit"/>
</dbReference>
<evidence type="ECO:0000256" key="11">
    <source>
        <dbReference type="ARBA" id="ARBA00023136"/>
    </source>
</evidence>
<evidence type="ECO:0000256" key="7">
    <source>
        <dbReference type="ARBA" id="ARBA00022837"/>
    </source>
</evidence>
<feature type="region of interest" description="Disordered" evidence="16">
    <location>
        <begin position="1"/>
        <end position="57"/>
    </location>
</feature>
<keyword evidence="3" id="KW-1003">Cell membrane</keyword>
<dbReference type="FunFam" id="1.10.287.70:FF:000153">
    <property type="entry name" value="High-affinity cell membrane calcium channel protein"/>
    <property type="match status" value="1"/>
</dbReference>
<dbReference type="GO" id="GO:0005891">
    <property type="term" value="C:voltage-gated calcium channel complex"/>
    <property type="evidence" value="ECO:0007669"/>
    <property type="project" value="TreeGrafter"/>
</dbReference>
<evidence type="ECO:0000256" key="17">
    <source>
        <dbReference type="SAM" id="Phobius"/>
    </source>
</evidence>
<dbReference type="InterPro" id="IPR005821">
    <property type="entry name" value="Ion_trans_dom"/>
</dbReference>
<dbReference type="Gene3D" id="1.10.287.70">
    <property type="match status" value="4"/>
</dbReference>
<evidence type="ECO:0000256" key="14">
    <source>
        <dbReference type="ARBA" id="ARBA00061395"/>
    </source>
</evidence>
<dbReference type="FunFam" id="1.10.287.70:FF:000093">
    <property type="entry name" value="Calcium channel subunit Cch1"/>
    <property type="match status" value="1"/>
</dbReference>
<feature type="transmembrane region" description="Helical" evidence="17">
    <location>
        <begin position="597"/>
        <end position="623"/>
    </location>
</feature>
<feature type="transmembrane region" description="Helical" evidence="17">
    <location>
        <begin position="1207"/>
        <end position="1230"/>
    </location>
</feature>
<feature type="domain" description="Ion transport" evidence="18">
    <location>
        <begin position="1137"/>
        <end position="1422"/>
    </location>
</feature>
<feature type="region of interest" description="Disordered" evidence="16">
    <location>
        <begin position="74"/>
        <end position="122"/>
    </location>
</feature>
<protein>
    <recommendedName>
        <fullName evidence="15">Calcium-channel protein CCH1</fullName>
    </recommendedName>
</protein>
<evidence type="ECO:0000313" key="19">
    <source>
        <dbReference type="EMBL" id="KOS15414.1"/>
    </source>
</evidence>
<keyword evidence="12" id="KW-0325">Glycoprotein</keyword>